<dbReference type="RefSeq" id="XP_056483506.1">
    <property type="nucleotide sequence ID" value="XM_056632886.1"/>
</dbReference>
<dbReference type="PANTHER" id="PTHR33973">
    <property type="entry name" value="OS07G0153300 PROTEIN"/>
    <property type="match status" value="1"/>
</dbReference>
<organism evidence="2 3">
    <name type="scientific">Penicillium cosmopolitanum</name>
    <dbReference type="NCBI Taxonomy" id="1131564"/>
    <lineage>
        <taxon>Eukaryota</taxon>
        <taxon>Fungi</taxon>
        <taxon>Dikarya</taxon>
        <taxon>Ascomycota</taxon>
        <taxon>Pezizomycotina</taxon>
        <taxon>Eurotiomycetes</taxon>
        <taxon>Eurotiomycetidae</taxon>
        <taxon>Eurotiales</taxon>
        <taxon>Aspergillaceae</taxon>
        <taxon>Penicillium</taxon>
    </lineage>
</organism>
<dbReference type="EMBL" id="JAPZBU010000009">
    <property type="protein sequence ID" value="KAJ5385708.1"/>
    <property type="molecule type" value="Genomic_DNA"/>
</dbReference>
<keyword evidence="3" id="KW-1185">Reference proteome</keyword>
<accession>A0A9W9VM90</accession>
<sequence>MFYQSLAAMIVAFSSLLGFLQSFRSNPTSSIKHILVIVSLVSVDFLNTVGWLRVFRVFMPISLLVVATIVLIWAFIVAYARRKLILFCQDDPTQEKFFFRKTSLTHARMFPERYNYGINYFLVGTPVGLRARVGALMTIDSDRSDQQSPATYFQNFTQQLFRKFAWFGIDTSQYLHRGDGHMSLTQKLEIFLKERGEDISNYPYAYLIGIPQFCWWTKSPISYWYLYSSSKELSAIIMEINNSYGEKKNAFCRLIREENFCFEKKKTSQIISTALGTGDAGIQAVRFVSSAPNAKYYKGSWDKDIFASPFEKVEGWFNLRFMDPLDPSPEKGGPLHSNMTLMSIEGKPKVSSRLFSCSPPFDPLSASSWGLTKFLLSWSFVIPASIGRIVVEALRIRFRGNMLYLNKPDVKKNNIPRKASKPERVLETFFRMYLSSMVNQCQIPLEVVYTPAKSLGLQPISMHSPVKTLTLAPPPVLMIQPLTPKFYTNILKYPDAQSGFAAELESDPQISDPISQRIWISDLVLLQRLIGPKLMTNTRREYSPSASYFSWPNNLGCGSFMDDFTDDQCSKTMRKTYRVAKIQCYLTEKFAWGSYRIAGFYWLILCAIFMRLVWKGLWSVQCNWAMGRFPDVFMVSSICLLLLQAFRGLDINIY</sequence>
<reference evidence="2" key="1">
    <citation type="submission" date="2022-12" db="EMBL/GenBank/DDBJ databases">
        <authorList>
            <person name="Petersen C."/>
        </authorList>
    </citation>
    <scope>NUCLEOTIDE SEQUENCE</scope>
    <source>
        <strain evidence="2">IBT 29677</strain>
    </source>
</reference>
<feature type="transmembrane region" description="Helical" evidence="1">
    <location>
        <begin position="6"/>
        <end position="23"/>
    </location>
</feature>
<feature type="transmembrane region" description="Helical" evidence="1">
    <location>
        <begin position="599"/>
        <end position="620"/>
    </location>
</feature>
<gene>
    <name evidence="2" type="ORF">N7509_008249</name>
</gene>
<proteinExistence type="predicted"/>
<dbReference type="InterPro" id="IPR010775">
    <property type="entry name" value="DUF1365"/>
</dbReference>
<name>A0A9W9VM90_9EURO</name>
<comment type="caution">
    <text evidence="2">The sequence shown here is derived from an EMBL/GenBank/DDBJ whole genome shotgun (WGS) entry which is preliminary data.</text>
</comment>
<dbReference type="Proteomes" id="UP001147747">
    <property type="component" value="Unassembled WGS sequence"/>
</dbReference>
<keyword evidence="1" id="KW-0472">Membrane</keyword>
<keyword evidence="1" id="KW-0812">Transmembrane</keyword>
<protein>
    <submittedName>
        <fullName evidence="2">Uncharacterized protein</fullName>
    </submittedName>
</protein>
<dbReference type="Pfam" id="PF07103">
    <property type="entry name" value="DUF1365"/>
    <property type="match status" value="1"/>
</dbReference>
<dbReference type="AlphaFoldDB" id="A0A9W9VM90"/>
<evidence type="ECO:0000313" key="2">
    <source>
        <dbReference type="EMBL" id="KAJ5385708.1"/>
    </source>
</evidence>
<feature type="transmembrane region" description="Helical" evidence="1">
    <location>
        <begin position="632"/>
        <end position="649"/>
    </location>
</feature>
<dbReference type="OrthoDB" id="3340520at2759"/>
<evidence type="ECO:0000313" key="3">
    <source>
        <dbReference type="Proteomes" id="UP001147747"/>
    </source>
</evidence>
<keyword evidence="1" id="KW-1133">Transmembrane helix</keyword>
<feature type="transmembrane region" description="Helical" evidence="1">
    <location>
        <begin position="35"/>
        <end position="52"/>
    </location>
</feature>
<feature type="transmembrane region" description="Helical" evidence="1">
    <location>
        <begin position="58"/>
        <end position="80"/>
    </location>
</feature>
<dbReference type="PANTHER" id="PTHR33973:SF4">
    <property type="entry name" value="OS07G0153300 PROTEIN"/>
    <property type="match status" value="1"/>
</dbReference>
<evidence type="ECO:0000256" key="1">
    <source>
        <dbReference type="SAM" id="Phobius"/>
    </source>
</evidence>
<dbReference type="GeneID" id="81371866"/>
<reference evidence="2" key="2">
    <citation type="journal article" date="2023" name="IMA Fungus">
        <title>Comparative genomic study of the Penicillium genus elucidates a diverse pangenome and 15 lateral gene transfer events.</title>
        <authorList>
            <person name="Petersen C."/>
            <person name="Sorensen T."/>
            <person name="Nielsen M.R."/>
            <person name="Sondergaard T.E."/>
            <person name="Sorensen J.L."/>
            <person name="Fitzpatrick D.A."/>
            <person name="Frisvad J.C."/>
            <person name="Nielsen K.L."/>
        </authorList>
    </citation>
    <scope>NUCLEOTIDE SEQUENCE</scope>
    <source>
        <strain evidence="2">IBT 29677</strain>
    </source>
</reference>